<name>A0A1E7LYW2_9ACTN</name>
<dbReference type="PATRIC" id="fig|518642.7.peg.3741"/>
<dbReference type="EMBL" id="LJGZ01000011">
    <property type="protein sequence ID" value="OEV21374.1"/>
    <property type="molecule type" value="Genomic_DNA"/>
</dbReference>
<sequence>MVATYDFPQDLRDAQLALHQTRAAYEEYARTLPWSAEPLPGWEAEKQLHSGFRSAKPDSPGYTEEQHAEVARFRAELLELSITVSTHPFWEQVERGRVVDARMRLKHQHEAFEAA</sequence>
<evidence type="ECO:0000313" key="1">
    <source>
        <dbReference type="EMBL" id="OEV21374.1"/>
    </source>
</evidence>
<comment type="caution">
    <text evidence="1">The sequence shown here is derived from an EMBL/GenBank/DDBJ whole genome shotgun (WGS) entry which is preliminary data.</text>
</comment>
<dbReference type="Proteomes" id="UP000175971">
    <property type="component" value="Unassembled WGS sequence"/>
</dbReference>
<protein>
    <submittedName>
        <fullName evidence="1">Uncharacterized protein</fullName>
    </submittedName>
</protein>
<reference evidence="1 2" key="1">
    <citation type="journal article" date="2016" name="Front. Microbiol.">
        <title>Comparative Genomics Analysis of Streptomyces Species Reveals Their Adaptation to the Marine Environment and Their Diversity at the Genomic Level.</title>
        <authorList>
            <person name="Tian X."/>
            <person name="Zhang Z."/>
            <person name="Yang T."/>
            <person name="Chen M."/>
            <person name="Li J."/>
            <person name="Chen F."/>
            <person name="Yang J."/>
            <person name="Li W."/>
            <person name="Zhang B."/>
            <person name="Zhang Z."/>
            <person name="Wu J."/>
            <person name="Zhang C."/>
            <person name="Long L."/>
            <person name="Xiao J."/>
        </authorList>
    </citation>
    <scope>NUCLEOTIDE SEQUENCE [LARGE SCALE GENOMIC DNA]</scope>
    <source>
        <strain evidence="1 2">SCSIO M10372</strain>
    </source>
</reference>
<evidence type="ECO:0000313" key="2">
    <source>
        <dbReference type="Proteomes" id="UP000175971"/>
    </source>
</evidence>
<gene>
    <name evidence="1" type="ORF">AN221_07205</name>
</gene>
<proteinExistence type="predicted"/>
<dbReference type="AlphaFoldDB" id="A0A1E7LYW2"/>
<keyword evidence="2" id="KW-1185">Reference proteome</keyword>
<organism evidence="1 2">
    <name type="scientific">Streptomyces nanshensis</name>
    <dbReference type="NCBI Taxonomy" id="518642"/>
    <lineage>
        <taxon>Bacteria</taxon>
        <taxon>Bacillati</taxon>
        <taxon>Actinomycetota</taxon>
        <taxon>Actinomycetes</taxon>
        <taxon>Kitasatosporales</taxon>
        <taxon>Streptomycetaceae</taxon>
        <taxon>Streptomyces</taxon>
    </lineage>
</organism>
<accession>A0A1E7LYW2</accession>